<organism evidence="2 3">
    <name type="scientific">Clupea harengus</name>
    <name type="common">Atlantic herring</name>
    <dbReference type="NCBI Taxonomy" id="7950"/>
    <lineage>
        <taxon>Eukaryota</taxon>
        <taxon>Metazoa</taxon>
        <taxon>Chordata</taxon>
        <taxon>Craniata</taxon>
        <taxon>Vertebrata</taxon>
        <taxon>Euteleostomi</taxon>
        <taxon>Actinopterygii</taxon>
        <taxon>Neopterygii</taxon>
        <taxon>Teleostei</taxon>
        <taxon>Clupei</taxon>
        <taxon>Clupeiformes</taxon>
        <taxon>Clupeoidei</taxon>
        <taxon>Clupeidae</taxon>
        <taxon>Clupea</taxon>
    </lineage>
</organism>
<dbReference type="RefSeq" id="XP_042564474.1">
    <property type="nucleotide sequence ID" value="XM_042708540.1"/>
</dbReference>
<keyword evidence="2" id="KW-1185">Reference proteome</keyword>
<evidence type="ECO:0000256" key="1">
    <source>
        <dbReference type="SAM" id="MobiDB-lite"/>
    </source>
</evidence>
<evidence type="ECO:0000313" key="3">
    <source>
        <dbReference type="RefSeq" id="XP_042564474.1"/>
    </source>
</evidence>
<dbReference type="AlphaFoldDB" id="A0A8M1KS39"/>
<protein>
    <submittedName>
        <fullName evidence="3">Uncharacterized protein LOC116221509</fullName>
    </submittedName>
</protein>
<evidence type="ECO:0000313" key="2">
    <source>
        <dbReference type="Proteomes" id="UP000515152"/>
    </source>
</evidence>
<feature type="region of interest" description="Disordered" evidence="1">
    <location>
        <begin position="222"/>
        <end position="262"/>
    </location>
</feature>
<dbReference type="GeneID" id="116221509"/>
<gene>
    <name evidence="3" type="primary">LOC116221509</name>
</gene>
<dbReference type="KEGG" id="char:116221509"/>
<reference evidence="3" key="1">
    <citation type="submission" date="2025-08" db="UniProtKB">
        <authorList>
            <consortium name="RefSeq"/>
        </authorList>
    </citation>
    <scope>IDENTIFICATION</scope>
</reference>
<sequence>MIKMEQFDQETLSLLEAASITNELLPSLTREDLRDLMPGPENFLRRKHIWEAVHSEESSSSEPVTDNNIPKTQEVTPEKVIKICSPEYVVYTDAELEHVRKYYFELHRNGQAHECVMSKELRCRLVRNTITSMISIVRGYDMKERRDWGEYPSREELTAMAMRVIQYYPMLQDANGTKPWEPILRQMLKRLQNVKSTLTLKLSTPMHSQASVVKKRRLQFQQTDKEAESATGSIETTQMTDPPESTCTDLDNNNTVHDPQSRKMQARHYKALQELFKKTKPNKEDIAHLLDLEFESRRSFIECCSDKAERAKAVLEAYPCFSECQHIMDELGRIIEADNKRYSDQLKARWGKFYQNALFFGAWKKALKPPMGLDESAQAIAFMEALPQMFPSPTAPPRKLKSASEALYHVLEPSEDPNVFLQKRPLRTPVILIDTKNVLLAVSNTPVMTLPRDMLPQSLIIMMGCYYVFQFTYPKCIATLLSIIQTEVLKDAIHESDMTTSYKKVLTDWQEFFKT</sequence>
<name>A0A8M1KS39_CLUHA</name>
<accession>A0A8M1KS39</accession>
<dbReference type="OrthoDB" id="8962263at2759"/>
<feature type="compositionally biased region" description="Polar residues" evidence="1">
    <location>
        <begin position="230"/>
        <end position="258"/>
    </location>
</feature>
<proteinExistence type="predicted"/>
<dbReference type="Proteomes" id="UP000515152">
    <property type="component" value="Chromosome 8"/>
</dbReference>